<dbReference type="KEGG" id="ovi:T265_11769"/>
<dbReference type="EMBL" id="KL597200">
    <property type="protein sequence ID" value="KER19470.1"/>
    <property type="molecule type" value="Genomic_DNA"/>
</dbReference>
<dbReference type="CTD" id="20325937"/>
<accession>A0A074Z8A7</accession>
<name>A0A074Z8A7_OPIVI</name>
<protein>
    <submittedName>
        <fullName evidence="1">Uncharacterized protein</fullName>
    </submittedName>
</protein>
<dbReference type="GeneID" id="20325937"/>
<sequence length="181" mass="20109">MTLSHVSIRTSGSANLGRMQCVCTIQVDTCGPDHLRVDKDCLIFVSGHKDGRESLKHSTKYKFKYEDQQTNRHLLEWPACIIHGQPIFDSNFAPQITGYRRVYVTELTQIDADQDSTSGNTTLHTYRIADAFSHCVLIAGVKGDSTKLISTFRIQDIGCPLASDSRTGCFDVLSDILTPPN</sequence>
<gene>
    <name evidence="1" type="ORF">T265_11769</name>
</gene>
<evidence type="ECO:0000313" key="1">
    <source>
        <dbReference type="EMBL" id="KER19470.1"/>
    </source>
</evidence>
<dbReference type="RefSeq" id="XP_009176784.1">
    <property type="nucleotide sequence ID" value="XM_009178520.1"/>
</dbReference>
<dbReference type="Proteomes" id="UP000054324">
    <property type="component" value="Unassembled WGS sequence"/>
</dbReference>
<proteinExistence type="predicted"/>
<organism evidence="1 2">
    <name type="scientific">Opisthorchis viverrini</name>
    <name type="common">Southeast Asian liver fluke</name>
    <dbReference type="NCBI Taxonomy" id="6198"/>
    <lineage>
        <taxon>Eukaryota</taxon>
        <taxon>Metazoa</taxon>
        <taxon>Spiralia</taxon>
        <taxon>Lophotrochozoa</taxon>
        <taxon>Platyhelminthes</taxon>
        <taxon>Trematoda</taxon>
        <taxon>Digenea</taxon>
        <taxon>Opisthorchiida</taxon>
        <taxon>Opisthorchiata</taxon>
        <taxon>Opisthorchiidae</taxon>
        <taxon>Opisthorchis</taxon>
    </lineage>
</organism>
<reference evidence="1 2" key="1">
    <citation type="submission" date="2013-11" db="EMBL/GenBank/DDBJ databases">
        <title>Opisthorchis viverrini - life in the bile duct.</title>
        <authorList>
            <person name="Young N.D."/>
            <person name="Nagarajan N."/>
            <person name="Lin S.J."/>
            <person name="Korhonen P.K."/>
            <person name="Jex A.R."/>
            <person name="Hall R.S."/>
            <person name="Safavi-Hemami H."/>
            <person name="Kaewkong W."/>
            <person name="Bertrand D."/>
            <person name="Gao S."/>
            <person name="Seet Q."/>
            <person name="Wongkham S."/>
            <person name="Teh B.T."/>
            <person name="Wongkham C."/>
            <person name="Intapan P.M."/>
            <person name="Maleewong W."/>
            <person name="Yang X."/>
            <person name="Hu M."/>
            <person name="Wang Z."/>
            <person name="Hofmann A."/>
            <person name="Sternberg P.W."/>
            <person name="Tan P."/>
            <person name="Wang J."/>
            <person name="Gasser R.B."/>
        </authorList>
    </citation>
    <scope>NUCLEOTIDE SEQUENCE [LARGE SCALE GENOMIC DNA]</scope>
</reference>
<keyword evidence="2" id="KW-1185">Reference proteome</keyword>
<dbReference type="AlphaFoldDB" id="A0A074Z8A7"/>
<evidence type="ECO:0000313" key="2">
    <source>
        <dbReference type="Proteomes" id="UP000054324"/>
    </source>
</evidence>